<accession>A0A328VED2</accession>
<dbReference type="Gene3D" id="3.40.50.12780">
    <property type="entry name" value="N-terminal domain of ligase-like"/>
    <property type="match status" value="1"/>
</dbReference>
<sequence>MEGAIDAMLSSHNRQSRYWDAYWQQMPRAELDAFHFRRLQRLIAFAYERVPYYRRLYQEAGFRPEHIKTWDDFYRLVPVTDKPMITEDQYRQGALFGFQALPAEYHRWFHRTSGTTGQPLNEAFSGYDRLIAAYDSWCWGWWDVGLRPGDSIYFAFGYGTFIGFWTATFSAERMGLTIIPGGGLSTEQRLLQILELHPTCVCATPTYLLHMSRVAREKGLPLSEAGVRVLTMAGESGGNVPSMRAALRAGWGDVCICDIYGISELIFLATECREASEGKALGVHVAERHCHSFVADPTSFEPLFEDGAVGEHIVTTFRPTQPLIKYRTHDLVKLWRAHDHGCGWTWTFLEGGVLGRTDFMVTIRGTNVYPTAVENLLGQVDGLTPYYEIHIERRQDQDCMSVVVEAEPALAREVYPALQERAIQLLHHAVGVRIEVQVVEPQSLPRYELKSRKVIDHRREG</sequence>
<feature type="domain" description="AMP-dependent ligase C-terminal" evidence="1">
    <location>
        <begin position="365"/>
        <end position="458"/>
    </location>
</feature>
<protein>
    <recommendedName>
        <fullName evidence="1">AMP-dependent ligase C-terminal domain-containing protein</fullName>
    </recommendedName>
</protein>
<dbReference type="EMBL" id="MCIF01000002">
    <property type="protein sequence ID" value="RAQ94120.1"/>
    <property type="molecule type" value="Genomic_DNA"/>
</dbReference>
<gene>
    <name evidence="2" type="ORF">A4R35_01155</name>
</gene>
<evidence type="ECO:0000313" key="2">
    <source>
        <dbReference type="EMBL" id="RAQ94120.1"/>
    </source>
</evidence>
<dbReference type="Proteomes" id="UP000248706">
    <property type="component" value="Unassembled WGS sequence"/>
</dbReference>
<reference evidence="2 3" key="1">
    <citation type="submission" date="2016-08" db="EMBL/GenBank/DDBJ databases">
        <title>Analysis of Carbohydrate Active Enzymes in Thermogemmatispora T81 Reveals Carbohydrate Degradation Ability.</title>
        <authorList>
            <person name="Tomazini A."/>
            <person name="Lal S."/>
            <person name="Stott M."/>
            <person name="Henrissat B."/>
            <person name="Polikarpov I."/>
            <person name="Sparling R."/>
            <person name="Levin D.B."/>
        </authorList>
    </citation>
    <scope>NUCLEOTIDE SEQUENCE [LARGE SCALE GENOMIC DNA]</scope>
    <source>
        <strain evidence="2 3">T81</strain>
    </source>
</reference>
<dbReference type="SUPFAM" id="SSF56801">
    <property type="entry name" value="Acetyl-CoA synthetase-like"/>
    <property type="match status" value="1"/>
</dbReference>
<proteinExistence type="predicted"/>
<keyword evidence="3" id="KW-1185">Reference proteome</keyword>
<evidence type="ECO:0000259" key="1">
    <source>
        <dbReference type="Pfam" id="PF14535"/>
    </source>
</evidence>
<dbReference type="InterPro" id="IPR045851">
    <property type="entry name" value="AMP-bd_C_sf"/>
</dbReference>
<dbReference type="InterPro" id="IPR042099">
    <property type="entry name" value="ANL_N_sf"/>
</dbReference>
<dbReference type="Pfam" id="PF14535">
    <property type="entry name" value="AMP-binding_C_2"/>
    <property type="match status" value="1"/>
</dbReference>
<organism evidence="2 3">
    <name type="scientific">Thermogemmatispora tikiterensis</name>
    <dbReference type="NCBI Taxonomy" id="1825093"/>
    <lineage>
        <taxon>Bacteria</taxon>
        <taxon>Bacillati</taxon>
        <taxon>Chloroflexota</taxon>
        <taxon>Ktedonobacteria</taxon>
        <taxon>Thermogemmatisporales</taxon>
        <taxon>Thermogemmatisporaceae</taxon>
        <taxon>Thermogemmatispora</taxon>
    </lineage>
</organism>
<dbReference type="AlphaFoldDB" id="A0A328VED2"/>
<dbReference type="PANTHER" id="PTHR43845:SF1">
    <property type="entry name" value="BLR5969 PROTEIN"/>
    <property type="match status" value="1"/>
</dbReference>
<evidence type="ECO:0000313" key="3">
    <source>
        <dbReference type="Proteomes" id="UP000248706"/>
    </source>
</evidence>
<dbReference type="Gene3D" id="3.30.300.30">
    <property type="match status" value="1"/>
</dbReference>
<dbReference type="PANTHER" id="PTHR43845">
    <property type="entry name" value="BLR5969 PROTEIN"/>
    <property type="match status" value="1"/>
</dbReference>
<name>A0A328VED2_9CHLR</name>
<comment type="caution">
    <text evidence="2">The sequence shown here is derived from an EMBL/GenBank/DDBJ whole genome shotgun (WGS) entry which is preliminary data.</text>
</comment>
<dbReference type="InterPro" id="IPR028154">
    <property type="entry name" value="AMP-dep_Lig_C"/>
</dbReference>